<gene>
    <name evidence="4" type="ORF">BDY17DRAFT_339665</name>
</gene>
<evidence type="ECO:0000313" key="5">
    <source>
        <dbReference type="Proteomes" id="UP000799767"/>
    </source>
</evidence>
<dbReference type="RefSeq" id="XP_033589086.1">
    <property type="nucleotide sequence ID" value="XM_033737971.1"/>
</dbReference>
<dbReference type="SUPFAM" id="SSF52283">
    <property type="entry name" value="Formate/glycerate dehydrogenase catalytic domain-like"/>
    <property type="match status" value="1"/>
</dbReference>
<keyword evidence="1" id="KW-0560">Oxidoreductase</keyword>
<dbReference type="InterPro" id="IPR036291">
    <property type="entry name" value="NAD(P)-bd_dom_sf"/>
</dbReference>
<dbReference type="InterPro" id="IPR006140">
    <property type="entry name" value="D-isomer_DH_NAD-bd"/>
</dbReference>
<keyword evidence="2" id="KW-0520">NAD</keyword>
<dbReference type="GO" id="GO:0016491">
    <property type="term" value="F:oxidoreductase activity"/>
    <property type="evidence" value="ECO:0007669"/>
    <property type="project" value="UniProtKB-KW"/>
</dbReference>
<dbReference type="CDD" id="cd12163">
    <property type="entry name" value="2-Hacid_dh_5"/>
    <property type="match status" value="1"/>
</dbReference>
<feature type="domain" description="D-isomer specific 2-hydroxyacid dehydrogenase NAD-binding" evidence="3">
    <location>
        <begin position="223"/>
        <end position="333"/>
    </location>
</feature>
<evidence type="ECO:0000256" key="1">
    <source>
        <dbReference type="ARBA" id="ARBA00023002"/>
    </source>
</evidence>
<dbReference type="SUPFAM" id="SSF51735">
    <property type="entry name" value="NAD(P)-binding Rossmann-fold domains"/>
    <property type="match status" value="1"/>
</dbReference>
<sequence length="370" mass="40697">MGGGPIQDQLLIIFPFANPPEAAITHLRHKFPQIDIVTHIVPYTRDAALLASNLPPNVYKDATMLCTVHAFPQALADAPKLSFVQLLSAGSNQIQPNPIYTDSEIPIATTTGIHGPQIAEWVVMTGLVFSHGYRKYYEDQKRHEWAKNSFSAEVRDRVGLRLGVLGYGSIGRQVGRVAKAMGMQVLAYTASEKSTPAKRRDPGFVVPGTGDEEGVIPDEWFSGLDKKSLHRFLKQGIDWLVVAVPLTKETTHFLSTEEFRVMAEGLSGKDKEGRKPFVTNIARGPIIDQPALIDALKDGTLGGAALDVTDPEPLPSDSELWGLENVIITPHVAGSTTEYITRALQVLETNLERRDKGEPMLNLVRRDRGY</sequence>
<dbReference type="PROSITE" id="PS00065">
    <property type="entry name" value="D_2_HYDROXYACID_DH_1"/>
    <property type="match status" value="1"/>
</dbReference>
<accession>A0A6A6PRW8</accession>
<dbReference type="AlphaFoldDB" id="A0A6A6PRW8"/>
<dbReference type="GO" id="GO:0051287">
    <property type="term" value="F:NAD binding"/>
    <property type="evidence" value="ECO:0007669"/>
    <property type="project" value="InterPro"/>
</dbReference>
<dbReference type="Pfam" id="PF02826">
    <property type="entry name" value="2-Hacid_dh_C"/>
    <property type="match status" value="2"/>
</dbReference>
<feature type="domain" description="D-isomer specific 2-hydroxyacid dehydrogenase NAD-binding" evidence="3">
    <location>
        <begin position="128"/>
        <end position="196"/>
    </location>
</feature>
<dbReference type="GeneID" id="54478973"/>
<name>A0A6A6PRW8_9PEZI</name>
<proteinExistence type="predicted"/>
<dbReference type="Proteomes" id="UP000799767">
    <property type="component" value="Unassembled WGS sequence"/>
</dbReference>
<dbReference type="Gene3D" id="3.40.50.720">
    <property type="entry name" value="NAD(P)-binding Rossmann-like Domain"/>
    <property type="match status" value="2"/>
</dbReference>
<dbReference type="EMBL" id="MU001636">
    <property type="protein sequence ID" value="KAF2482516.1"/>
    <property type="molecule type" value="Genomic_DNA"/>
</dbReference>
<evidence type="ECO:0000313" key="4">
    <source>
        <dbReference type="EMBL" id="KAF2482516.1"/>
    </source>
</evidence>
<reference evidence="4" key="1">
    <citation type="journal article" date="2020" name="Stud. Mycol.">
        <title>101 Dothideomycetes genomes: a test case for predicting lifestyles and emergence of pathogens.</title>
        <authorList>
            <person name="Haridas S."/>
            <person name="Albert R."/>
            <person name="Binder M."/>
            <person name="Bloem J."/>
            <person name="Labutti K."/>
            <person name="Salamov A."/>
            <person name="Andreopoulos B."/>
            <person name="Baker S."/>
            <person name="Barry K."/>
            <person name="Bills G."/>
            <person name="Bluhm B."/>
            <person name="Cannon C."/>
            <person name="Castanera R."/>
            <person name="Culley D."/>
            <person name="Daum C."/>
            <person name="Ezra D."/>
            <person name="Gonzalez J."/>
            <person name="Henrissat B."/>
            <person name="Kuo A."/>
            <person name="Liang C."/>
            <person name="Lipzen A."/>
            <person name="Lutzoni F."/>
            <person name="Magnuson J."/>
            <person name="Mondo S."/>
            <person name="Nolan M."/>
            <person name="Ohm R."/>
            <person name="Pangilinan J."/>
            <person name="Park H.-J."/>
            <person name="Ramirez L."/>
            <person name="Alfaro M."/>
            <person name="Sun H."/>
            <person name="Tritt A."/>
            <person name="Yoshinaga Y."/>
            <person name="Zwiers L.-H."/>
            <person name="Turgeon B."/>
            <person name="Goodwin S."/>
            <person name="Spatafora J."/>
            <person name="Crous P."/>
            <person name="Grigoriev I."/>
        </authorList>
    </citation>
    <scope>NUCLEOTIDE SEQUENCE</scope>
    <source>
        <strain evidence="4">CBS 113389</strain>
    </source>
</reference>
<keyword evidence="5" id="KW-1185">Reference proteome</keyword>
<evidence type="ECO:0000259" key="3">
    <source>
        <dbReference type="Pfam" id="PF02826"/>
    </source>
</evidence>
<evidence type="ECO:0000256" key="2">
    <source>
        <dbReference type="ARBA" id="ARBA00023027"/>
    </source>
</evidence>
<dbReference type="PANTHER" id="PTHR43333">
    <property type="entry name" value="2-HACID_DH_C DOMAIN-CONTAINING PROTEIN"/>
    <property type="match status" value="1"/>
</dbReference>
<dbReference type="OrthoDB" id="298012at2759"/>
<protein>
    <recommendedName>
        <fullName evidence="3">D-isomer specific 2-hydroxyacid dehydrogenase NAD-binding domain-containing protein</fullName>
    </recommendedName>
</protein>
<dbReference type="PANTHER" id="PTHR43333:SF1">
    <property type="entry name" value="D-ISOMER SPECIFIC 2-HYDROXYACID DEHYDROGENASE NAD-BINDING DOMAIN-CONTAINING PROTEIN"/>
    <property type="match status" value="1"/>
</dbReference>
<dbReference type="InterPro" id="IPR029752">
    <property type="entry name" value="D-isomer_DH_CS1"/>
</dbReference>
<organism evidence="4 5">
    <name type="scientific">Neohortaea acidophila</name>
    <dbReference type="NCBI Taxonomy" id="245834"/>
    <lineage>
        <taxon>Eukaryota</taxon>
        <taxon>Fungi</taxon>
        <taxon>Dikarya</taxon>
        <taxon>Ascomycota</taxon>
        <taxon>Pezizomycotina</taxon>
        <taxon>Dothideomycetes</taxon>
        <taxon>Dothideomycetidae</taxon>
        <taxon>Mycosphaerellales</taxon>
        <taxon>Teratosphaeriaceae</taxon>
        <taxon>Neohortaea</taxon>
    </lineage>
</organism>